<accession>A0A9P0MM89</accession>
<dbReference type="Proteomes" id="UP001152888">
    <property type="component" value="Unassembled WGS sequence"/>
</dbReference>
<dbReference type="AlphaFoldDB" id="A0A9P0MM89"/>
<comment type="caution">
    <text evidence="1">The sequence shown here is derived from an EMBL/GenBank/DDBJ whole genome shotgun (WGS) entry which is preliminary data.</text>
</comment>
<protein>
    <submittedName>
        <fullName evidence="1">Uncharacterized protein</fullName>
    </submittedName>
</protein>
<organism evidence="1 2">
    <name type="scientific">Acanthoscelides obtectus</name>
    <name type="common">Bean weevil</name>
    <name type="synonym">Bruchus obtectus</name>
    <dbReference type="NCBI Taxonomy" id="200917"/>
    <lineage>
        <taxon>Eukaryota</taxon>
        <taxon>Metazoa</taxon>
        <taxon>Ecdysozoa</taxon>
        <taxon>Arthropoda</taxon>
        <taxon>Hexapoda</taxon>
        <taxon>Insecta</taxon>
        <taxon>Pterygota</taxon>
        <taxon>Neoptera</taxon>
        <taxon>Endopterygota</taxon>
        <taxon>Coleoptera</taxon>
        <taxon>Polyphaga</taxon>
        <taxon>Cucujiformia</taxon>
        <taxon>Chrysomeloidea</taxon>
        <taxon>Chrysomelidae</taxon>
        <taxon>Bruchinae</taxon>
        <taxon>Bruchini</taxon>
        <taxon>Acanthoscelides</taxon>
    </lineage>
</organism>
<evidence type="ECO:0000313" key="2">
    <source>
        <dbReference type="Proteomes" id="UP001152888"/>
    </source>
</evidence>
<reference evidence="1" key="1">
    <citation type="submission" date="2022-03" db="EMBL/GenBank/DDBJ databases">
        <authorList>
            <person name="Sayadi A."/>
        </authorList>
    </citation>
    <scope>NUCLEOTIDE SEQUENCE</scope>
</reference>
<evidence type="ECO:0000313" key="1">
    <source>
        <dbReference type="EMBL" id="CAH2015182.1"/>
    </source>
</evidence>
<gene>
    <name evidence="1" type="ORF">ACAOBT_LOCUS34588</name>
</gene>
<proteinExistence type="predicted"/>
<dbReference type="EMBL" id="CAKOFQ010008630">
    <property type="protein sequence ID" value="CAH2015182.1"/>
    <property type="molecule type" value="Genomic_DNA"/>
</dbReference>
<dbReference type="OrthoDB" id="6781267at2759"/>
<name>A0A9P0MM89_ACAOB</name>
<keyword evidence="2" id="KW-1185">Reference proteome</keyword>
<sequence>MRKLRRSTFSSLYELSKLKAEAAIQKVKVMENINYAEEKRKVNITLQKPTTSYSAAVQKSSEMNIQQIISQ</sequence>